<protein>
    <submittedName>
        <fullName evidence="2">Uncharacterized protein</fullName>
    </submittedName>
</protein>
<proteinExistence type="predicted"/>
<evidence type="ECO:0000313" key="2">
    <source>
        <dbReference type="EMBL" id="CAB3774971.1"/>
    </source>
</evidence>
<accession>A0A6J5FAZ1</accession>
<dbReference type="RefSeq" id="WP_175233386.1">
    <property type="nucleotide sequence ID" value="NZ_CADIKH010000217.1"/>
</dbReference>
<gene>
    <name evidence="2" type="ORF">LMG29542_08353</name>
</gene>
<dbReference type="Proteomes" id="UP000494363">
    <property type="component" value="Unassembled WGS sequence"/>
</dbReference>
<keyword evidence="3" id="KW-1185">Reference proteome</keyword>
<reference evidence="2 3" key="1">
    <citation type="submission" date="2020-04" db="EMBL/GenBank/DDBJ databases">
        <authorList>
            <person name="De Canck E."/>
        </authorList>
    </citation>
    <scope>NUCLEOTIDE SEQUENCE [LARGE SCALE GENOMIC DNA]</scope>
    <source>
        <strain evidence="2 3">LMG 29542</strain>
    </source>
</reference>
<organism evidence="2 3">
    <name type="scientific">Paraburkholderia humisilvae</name>
    <dbReference type="NCBI Taxonomy" id="627669"/>
    <lineage>
        <taxon>Bacteria</taxon>
        <taxon>Pseudomonadati</taxon>
        <taxon>Pseudomonadota</taxon>
        <taxon>Betaproteobacteria</taxon>
        <taxon>Burkholderiales</taxon>
        <taxon>Burkholderiaceae</taxon>
        <taxon>Paraburkholderia</taxon>
    </lineage>
</organism>
<evidence type="ECO:0000313" key="3">
    <source>
        <dbReference type="Proteomes" id="UP000494363"/>
    </source>
</evidence>
<dbReference type="EMBL" id="CADIKH010000217">
    <property type="protein sequence ID" value="CAB3774971.1"/>
    <property type="molecule type" value="Genomic_DNA"/>
</dbReference>
<evidence type="ECO:0000256" key="1">
    <source>
        <dbReference type="SAM" id="MobiDB-lite"/>
    </source>
</evidence>
<dbReference type="AlphaFoldDB" id="A0A6J5FAZ1"/>
<feature type="region of interest" description="Disordered" evidence="1">
    <location>
        <begin position="64"/>
        <end position="85"/>
    </location>
</feature>
<sequence length="202" mass="21139">MPNELNPIYGGYQPTTPYGHAAHGSGNAGPTAALAGLASAAGFSRRVASPIVAALPPQPLSGADVEAVLGGSPHPGPSASATRQDAAARGASVGLTLAQLLSGVDKALEQVRNRVAAGKAPRPIDTARRYELEKSYEMANHVRNGTRMKKAHDHTNEISVSAVARREGNHPHAINHVMRADGTLTPRGKRCLEVAYGKFFEI</sequence>
<name>A0A6J5FAZ1_9BURK</name>